<dbReference type="Proteomes" id="UP000186817">
    <property type="component" value="Unassembled WGS sequence"/>
</dbReference>
<dbReference type="EMBL" id="LSRX01000734">
    <property type="protein sequence ID" value="OLP89970.1"/>
    <property type="molecule type" value="Genomic_DNA"/>
</dbReference>
<feature type="region of interest" description="Disordered" evidence="1">
    <location>
        <begin position="104"/>
        <end position="133"/>
    </location>
</feature>
<dbReference type="AlphaFoldDB" id="A0A1Q9D467"/>
<dbReference type="OrthoDB" id="10478113at2759"/>
<comment type="caution">
    <text evidence="2">The sequence shown here is derived from an EMBL/GenBank/DDBJ whole genome shotgun (WGS) entry which is preliminary data.</text>
</comment>
<reference evidence="2 3" key="1">
    <citation type="submission" date="2016-02" db="EMBL/GenBank/DDBJ databases">
        <title>Genome analysis of coral dinoflagellate symbionts highlights evolutionary adaptations to a symbiotic lifestyle.</title>
        <authorList>
            <person name="Aranda M."/>
            <person name="Li Y."/>
            <person name="Liew Y.J."/>
            <person name="Baumgarten S."/>
            <person name="Simakov O."/>
            <person name="Wilson M."/>
            <person name="Piel J."/>
            <person name="Ashoor H."/>
            <person name="Bougouffa S."/>
            <person name="Bajic V.B."/>
            <person name="Ryu T."/>
            <person name="Ravasi T."/>
            <person name="Bayer T."/>
            <person name="Micklem G."/>
            <person name="Kim H."/>
            <person name="Bhak J."/>
            <person name="Lajeunesse T.C."/>
            <person name="Voolstra C.R."/>
        </authorList>
    </citation>
    <scope>NUCLEOTIDE SEQUENCE [LARGE SCALE GENOMIC DNA]</scope>
    <source>
        <strain evidence="2 3">CCMP2467</strain>
    </source>
</reference>
<feature type="compositionally biased region" description="Acidic residues" evidence="1">
    <location>
        <begin position="11"/>
        <end position="31"/>
    </location>
</feature>
<sequence>MGQEPGRDKDEKEEDNDEDEDYQEKDAEEDEASKREPPSTDVADAELQGTAWDKEGHVQGEETCPWSADPRNKCGTYYFDWAKVAHLEVAPALTSSADAAGVFSGSPWKKRQTGRDQPWPANERRFHTGGGSSSRMRADAPVFLAFLTGALVRRLTQSAELKTGMPGIIHRARIWLRTSWIGSKLAARAASDSCLLKLLGDLPTGRDCLSLSGDKGSCQELQLSGERLHFRKIEGDGPDAGWVSTRHSLAILLLVLFTNHS</sequence>
<feature type="compositionally biased region" description="Basic and acidic residues" evidence="1">
    <location>
        <begin position="1"/>
        <end position="10"/>
    </location>
</feature>
<evidence type="ECO:0000313" key="3">
    <source>
        <dbReference type="Proteomes" id="UP000186817"/>
    </source>
</evidence>
<protein>
    <submittedName>
        <fullName evidence="2">Uncharacterized protein</fullName>
    </submittedName>
</protein>
<proteinExistence type="predicted"/>
<feature type="region of interest" description="Disordered" evidence="1">
    <location>
        <begin position="1"/>
        <end position="67"/>
    </location>
</feature>
<gene>
    <name evidence="2" type="ORF">AK812_SmicGene28520</name>
</gene>
<name>A0A1Q9D467_SYMMI</name>
<accession>A0A1Q9D467</accession>
<evidence type="ECO:0000313" key="2">
    <source>
        <dbReference type="EMBL" id="OLP89970.1"/>
    </source>
</evidence>
<organism evidence="2 3">
    <name type="scientific">Symbiodinium microadriaticum</name>
    <name type="common">Dinoflagellate</name>
    <name type="synonym">Zooxanthella microadriatica</name>
    <dbReference type="NCBI Taxonomy" id="2951"/>
    <lineage>
        <taxon>Eukaryota</taxon>
        <taxon>Sar</taxon>
        <taxon>Alveolata</taxon>
        <taxon>Dinophyceae</taxon>
        <taxon>Suessiales</taxon>
        <taxon>Symbiodiniaceae</taxon>
        <taxon>Symbiodinium</taxon>
    </lineage>
</organism>
<keyword evidence="3" id="KW-1185">Reference proteome</keyword>
<evidence type="ECO:0000256" key="1">
    <source>
        <dbReference type="SAM" id="MobiDB-lite"/>
    </source>
</evidence>